<dbReference type="EMBL" id="LN885086">
    <property type="protein sequence ID" value="CUQ67492.1"/>
    <property type="molecule type" value="Genomic_DNA"/>
</dbReference>
<dbReference type="Proteomes" id="UP000066284">
    <property type="component" value="Chromosome 1"/>
</dbReference>
<dbReference type="OrthoDB" id="9799594at2"/>
<organism evidence="1 2">
    <name type="scientific">Candidatus Nitrospira inopinata</name>
    <dbReference type="NCBI Taxonomy" id="1715989"/>
    <lineage>
        <taxon>Bacteria</taxon>
        <taxon>Pseudomonadati</taxon>
        <taxon>Nitrospirota</taxon>
        <taxon>Nitrospiria</taxon>
        <taxon>Nitrospirales</taxon>
        <taxon>Nitrospiraceae</taxon>
        <taxon>Nitrospira</taxon>
    </lineage>
</organism>
<proteinExistence type="predicted"/>
<dbReference type="AlphaFoldDB" id="A0A0S4KYL4"/>
<name>A0A0S4KYL4_9BACT</name>
<dbReference type="STRING" id="1715989.NITINOP_2520"/>
<dbReference type="RefSeq" id="WP_062485915.1">
    <property type="nucleotide sequence ID" value="NZ_LN885086.1"/>
</dbReference>
<keyword evidence="2" id="KW-1185">Reference proteome</keyword>
<accession>A0A0S4KYL4</accession>
<reference evidence="2" key="1">
    <citation type="submission" date="2015-09" db="EMBL/GenBank/DDBJ databases">
        <authorList>
            <person name="Daims H."/>
        </authorList>
    </citation>
    <scope>NUCLEOTIDE SEQUENCE [LARGE SCALE GENOMIC DNA]</scope>
</reference>
<sequence length="143" mass="15218">MKIFHSVVGFLLLGTAVGLAGICGAAGSLVAPPAWASTLTEIAELLAHPEQYDRQEVTVTGKVTNVQIATNRQGQLAYGFLLQDPAGTVKVISLGKPDVREGDLVIVHGIFSRLRQVGRAIVYNEIKALSVQPLNKFDPDLVG</sequence>
<dbReference type="InterPro" id="IPR012340">
    <property type="entry name" value="NA-bd_OB-fold"/>
</dbReference>
<dbReference type="Gene3D" id="2.40.50.140">
    <property type="entry name" value="Nucleic acid-binding proteins"/>
    <property type="match status" value="1"/>
</dbReference>
<gene>
    <name evidence="1" type="ORF">NITINOP_2520</name>
</gene>
<dbReference type="KEGG" id="nio:NITINOP_2520"/>
<protein>
    <submittedName>
        <fullName evidence="1">Uncharacterized protein</fullName>
    </submittedName>
</protein>
<evidence type="ECO:0000313" key="2">
    <source>
        <dbReference type="Proteomes" id="UP000066284"/>
    </source>
</evidence>
<evidence type="ECO:0000313" key="1">
    <source>
        <dbReference type="EMBL" id="CUQ67492.1"/>
    </source>
</evidence>